<protein>
    <submittedName>
        <fullName evidence="1">Uncharacterized protein</fullName>
    </submittedName>
</protein>
<dbReference type="AlphaFoldDB" id="A0AAW2L2D1"/>
<evidence type="ECO:0000313" key="1">
    <source>
        <dbReference type="EMBL" id="KAL0313425.1"/>
    </source>
</evidence>
<accession>A0AAW2L2D1</accession>
<sequence length="78" mass="8759">MRIIGSDCSYKGEPSIIYSSEETEYLASRSKFSPVGKFPHGLPNLNFLQNRISKLGLKGTVTVGRLNFKHVMIRLTND</sequence>
<gene>
    <name evidence="1" type="ORF">Sradi_5741800</name>
</gene>
<reference evidence="1" key="2">
    <citation type="journal article" date="2024" name="Plant">
        <title>Genomic evolution and insights into agronomic trait innovations of Sesamum species.</title>
        <authorList>
            <person name="Miao H."/>
            <person name="Wang L."/>
            <person name="Qu L."/>
            <person name="Liu H."/>
            <person name="Sun Y."/>
            <person name="Le M."/>
            <person name="Wang Q."/>
            <person name="Wei S."/>
            <person name="Zheng Y."/>
            <person name="Lin W."/>
            <person name="Duan Y."/>
            <person name="Cao H."/>
            <person name="Xiong S."/>
            <person name="Wang X."/>
            <person name="Wei L."/>
            <person name="Li C."/>
            <person name="Ma Q."/>
            <person name="Ju M."/>
            <person name="Zhao R."/>
            <person name="Li G."/>
            <person name="Mu C."/>
            <person name="Tian Q."/>
            <person name="Mei H."/>
            <person name="Zhang T."/>
            <person name="Gao T."/>
            <person name="Zhang H."/>
        </authorList>
    </citation>
    <scope>NUCLEOTIDE SEQUENCE</scope>
    <source>
        <strain evidence="1">G02</strain>
    </source>
</reference>
<proteinExistence type="predicted"/>
<dbReference type="EMBL" id="JACGWJ010000026">
    <property type="protein sequence ID" value="KAL0313425.1"/>
    <property type="molecule type" value="Genomic_DNA"/>
</dbReference>
<reference evidence="1" key="1">
    <citation type="submission" date="2020-06" db="EMBL/GenBank/DDBJ databases">
        <authorList>
            <person name="Li T."/>
            <person name="Hu X."/>
            <person name="Zhang T."/>
            <person name="Song X."/>
            <person name="Zhang H."/>
            <person name="Dai N."/>
            <person name="Sheng W."/>
            <person name="Hou X."/>
            <person name="Wei L."/>
        </authorList>
    </citation>
    <scope>NUCLEOTIDE SEQUENCE</scope>
    <source>
        <strain evidence="1">G02</strain>
        <tissue evidence="1">Leaf</tissue>
    </source>
</reference>
<comment type="caution">
    <text evidence="1">The sequence shown here is derived from an EMBL/GenBank/DDBJ whole genome shotgun (WGS) entry which is preliminary data.</text>
</comment>
<name>A0AAW2L2D1_SESRA</name>
<organism evidence="1">
    <name type="scientific">Sesamum radiatum</name>
    <name type="common">Black benniseed</name>
    <dbReference type="NCBI Taxonomy" id="300843"/>
    <lineage>
        <taxon>Eukaryota</taxon>
        <taxon>Viridiplantae</taxon>
        <taxon>Streptophyta</taxon>
        <taxon>Embryophyta</taxon>
        <taxon>Tracheophyta</taxon>
        <taxon>Spermatophyta</taxon>
        <taxon>Magnoliopsida</taxon>
        <taxon>eudicotyledons</taxon>
        <taxon>Gunneridae</taxon>
        <taxon>Pentapetalae</taxon>
        <taxon>asterids</taxon>
        <taxon>lamiids</taxon>
        <taxon>Lamiales</taxon>
        <taxon>Pedaliaceae</taxon>
        <taxon>Sesamum</taxon>
    </lineage>
</organism>